<gene>
    <name evidence="1" type="ORF">ACFFH4_09580</name>
</gene>
<proteinExistence type="predicted"/>
<accession>A0ABV6NF75</accession>
<sequence>MGEDGHLKITLKICFSRFKEAAMASRCLKATEKGEDLPFSVAFVRVELFLLFLNNKINKSHHMNGACFVMALESWIGDSRQLTQPVLRQSIPYNLL</sequence>
<protein>
    <submittedName>
        <fullName evidence="1">Uncharacterized protein</fullName>
    </submittedName>
</protein>
<keyword evidence="2" id="KW-1185">Reference proteome</keyword>
<dbReference type="Proteomes" id="UP001589833">
    <property type="component" value="Unassembled WGS sequence"/>
</dbReference>
<comment type="caution">
    <text evidence="1">The sequence shown here is derived from an EMBL/GenBank/DDBJ whole genome shotgun (WGS) entry which is preliminary data.</text>
</comment>
<name>A0ABV6NF75_9BACI</name>
<evidence type="ECO:0000313" key="2">
    <source>
        <dbReference type="Proteomes" id="UP001589833"/>
    </source>
</evidence>
<evidence type="ECO:0000313" key="1">
    <source>
        <dbReference type="EMBL" id="MFC0559296.1"/>
    </source>
</evidence>
<dbReference type="EMBL" id="JBHLTR010000013">
    <property type="protein sequence ID" value="MFC0559296.1"/>
    <property type="molecule type" value="Genomic_DNA"/>
</dbReference>
<organism evidence="1 2">
    <name type="scientific">Halalkalibacter alkalisediminis</name>
    <dbReference type="NCBI Taxonomy" id="935616"/>
    <lineage>
        <taxon>Bacteria</taxon>
        <taxon>Bacillati</taxon>
        <taxon>Bacillota</taxon>
        <taxon>Bacilli</taxon>
        <taxon>Bacillales</taxon>
        <taxon>Bacillaceae</taxon>
        <taxon>Halalkalibacter</taxon>
    </lineage>
</organism>
<reference evidence="1 2" key="1">
    <citation type="submission" date="2024-09" db="EMBL/GenBank/DDBJ databases">
        <authorList>
            <person name="Sun Q."/>
            <person name="Mori K."/>
        </authorList>
    </citation>
    <scope>NUCLEOTIDE SEQUENCE [LARGE SCALE GENOMIC DNA]</scope>
    <source>
        <strain evidence="1 2">NCAIM B.02301</strain>
    </source>
</reference>
<dbReference type="RefSeq" id="WP_390292432.1">
    <property type="nucleotide sequence ID" value="NZ_JBHUKX010000001.1"/>
</dbReference>